<evidence type="ECO:0008006" key="3">
    <source>
        <dbReference type="Google" id="ProtNLM"/>
    </source>
</evidence>
<dbReference type="SUPFAM" id="SSF140663">
    <property type="entry name" value="TTHA0068-like"/>
    <property type="match status" value="1"/>
</dbReference>
<organism evidence="1 2">
    <name type="scientific">Deinococcus radiotolerans</name>
    <dbReference type="NCBI Taxonomy" id="1309407"/>
    <lineage>
        <taxon>Bacteria</taxon>
        <taxon>Thermotogati</taxon>
        <taxon>Deinococcota</taxon>
        <taxon>Deinococci</taxon>
        <taxon>Deinococcales</taxon>
        <taxon>Deinococcaceae</taxon>
        <taxon>Deinococcus</taxon>
    </lineage>
</organism>
<evidence type="ECO:0000313" key="2">
    <source>
        <dbReference type="Proteomes" id="UP000604341"/>
    </source>
</evidence>
<protein>
    <recommendedName>
        <fullName evidence="3">DUF309 domain-containing protein</fullName>
    </recommendedName>
</protein>
<name>A0ABQ2FK94_9DEIO</name>
<accession>A0ABQ2FK94</accession>
<proteinExistence type="predicted"/>
<reference evidence="2" key="1">
    <citation type="journal article" date="2019" name="Int. J. Syst. Evol. Microbiol.">
        <title>The Global Catalogue of Microorganisms (GCM) 10K type strain sequencing project: providing services to taxonomists for standard genome sequencing and annotation.</title>
        <authorList>
            <consortium name="The Broad Institute Genomics Platform"/>
            <consortium name="The Broad Institute Genome Sequencing Center for Infectious Disease"/>
            <person name="Wu L."/>
            <person name="Ma J."/>
        </authorList>
    </citation>
    <scope>NUCLEOTIDE SEQUENCE [LARGE SCALE GENOMIC DNA]</scope>
    <source>
        <strain evidence="2">JCM 19173</strain>
    </source>
</reference>
<evidence type="ECO:0000313" key="1">
    <source>
        <dbReference type="EMBL" id="GGL06383.1"/>
    </source>
</evidence>
<gene>
    <name evidence="1" type="ORF">GCM10010844_26400</name>
</gene>
<comment type="caution">
    <text evidence="1">The sequence shown here is derived from an EMBL/GenBank/DDBJ whole genome shotgun (WGS) entry which is preliminary data.</text>
</comment>
<dbReference type="Proteomes" id="UP000604341">
    <property type="component" value="Unassembled WGS sequence"/>
</dbReference>
<dbReference type="InterPro" id="IPR023203">
    <property type="entry name" value="TTHA0068_sf"/>
</dbReference>
<sequence length="148" mass="16687">MFPHRLFNRGEVRRSWRSRGRERASLPGMTVTDSGDFRRGAALFARGEWWEAHEAWERPWMTARGDDRAFLQALILLAAALHKRWAHGSLTHRNYDKALRYLDTLPAEYGGVALAQLRADVWDALQGSTRPEAGRPALHGPSGGPFPA</sequence>
<dbReference type="InterPro" id="IPR005500">
    <property type="entry name" value="DUF309"/>
</dbReference>
<dbReference type="Gene3D" id="1.10.3450.10">
    <property type="entry name" value="TTHA0068-like"/>
    <property type="match status" value="1"/>
</dbReference>
<keyword evidence="2" id="KW-1185">Reference proteome</keyword>
<dbReference type="EMBL" id="BMPE01000007">
    <property type="protein sequence ID" value="GGL06383.1"/>
    <property type="molecule type" value="Genomic_DNA"/>
</dbReference>
<dbReference type="Pfam" id="PF03745">
    <property type="entry name" value="DUF309"/>
    <property type="match status" value="1"/>
</dbReference>